<evidence type="ECO:0000256" key="2">
    <source>
        <dbReference type="SAM" id="SignalP"/>
    </source>
</evidence>
<dbReference type="InterPro" id="IPR055149">
    <property type="entry name" value="Agl_cat_D2"/>
</dbReference>
<evidence type="ECO:0000259" key="3">
    <source>
        <dbReference type="Pfam" id="PF22815"/>
    </source>
</evidence>
<dbReference type="InterPro" id="IPR012334">
    <property type="entry name" value="Pectin_lyas_fold"/>
</dbReference>
<feature type="signal peptide" evidence="2">
    <location>
        <begin position="1"/>
        <end position="37"/>
    </location>
</feature>
<evidence type="ECO:0008006" key="7">
    <source>
        <dbReference type="Google" id="ProtNLM"/>
    </source>
</evidence>
<feature type="compositionally biased region" description="Low complexity" evidence="1">
    <location>
        <begin position="31"/>
        <end position="47"/>
    </location>
</feature>
<dbReference type="Pfam" id="PF22816">
    <property type="entry name" value="CatAgl_D2"/>
    <property type="match status" value="1"/>
</dbReference>
<dbReference type="InterPro" id="IPR006626">
    <property type="entry name" value="PbH1"/>
</dbReference>
<dbReference type="SMART" id="SM00710">
    <property type="entry name" value="PbH1"/>
    <property type="match status" value="5"/>
</dbReference>
<comment type="caution">
    <text evidence="5">The sequence shown here is derived from an EMBL/GenBank/DDBJ whole genome shotgun (WGS) entry which is preliminary data.</text>
</comment>
<feature type="domain" description="CBM6/CBM35/CBM36-like 1" evidence="3">
    <location>
        <begin position="50"/>
        <end position="192"/>
    </location>
</feature>
<reference evidence="6" key="1">
    <citation type="journal article" date="2019" name="Int. J. Syst. Evol. Microbiol.">
        <title>The Global Catalogue of Microorganisms (GCM) 10K type strain sequencing project: providing services to taxonomists for standard genome sequencing and annotation.</title>
        <authorList>
            <consortium name="The Broad Institute Genomics Platform"/>
            <consortium name="The Broad Institute Genome Sequencing Center for Infectious Disease"/>
            <person name="Wu L."/>
            <person name="Ma J."/>
        </authorList>
    </citation>
    <scope>NUCLEOTIDE SEQUENCE [LARGE SCALE GENOMIC DNA]</scope>
    <source>
        <strain evidence="6">JCM 9687</strain>
    </source>
</reference>
<proteinExistence type="predicted"/>
<sequence>MPSPELPDTGRDPRWRRRAVTAAVALLAAGTTAPATAAAEPDARAGAQTPFTSGEAEDAETNGTVLGPDLTQGSLASEASGRRAVTLDGPDRYVEFTLGADANALTVSGNVPDGTEGTVTVSVNGERLDTPLRVTSEYSYLDTPDIEGSTTHHLFDHARLLLDRDLHAGDVVRLQPGTVPSYTVDVADFEQVAPAPEAPQGSVSVLDTGADPTGAEDSAAAFTAAIEQARAAGTEVWVPEGRFRIDSPLAVEQVSIIGAGPWRSVLLSSHLIDQTESAGGVRLRDFAVLGDVTDRVDDSPDNFATGSLGAGSEVTGLWLQHLKVGMWLTGNNDDLLVEGNRILDTTADGINLNGSARGVRVRNNFLRNTGDDSLAMWSLHAPDTGSSFTGNTVIAPNLANGIAVYGGTDLQVRDNLVADTNALGSGIAISNQAFAAPFFPLSGTIEVTGNELVRTGAMNPNRQHPMGALRVDAYDSPIEAEVRIAGTTATGSPYSVFEFSSGGGQGHEVRGVTVEGAELRGVGTVVVQAETGGAARFEQVTAESVGAAGVYNCPDRGTFTVDLGAGNSGWDDIWPCGTWPEP</sequence>
<dbReference type="SUPFAM" id="SSF51126">
    <property type="entry name" value="Pectin lyase-like"/>
    <property type="match status" value="1"/>
</dbReference>
<protein>
    <recommendedName>
        <fullName evidence="7">Mycodextranase</fullName>
    </recommendedName>
</protein>
<gene>
    <name evidence="5" type="ORF">GCM10020366_32370</name>
</gene>
<feature type="chain" id="PRO_5045202864" description="Mycodextranase" evidence="2">
    <location>
        <begin position="38"/>
        <end position="582"/>
    </location>
</feature>
<accession>A0ABP6RSH6</accession>
<feature type="region of interest" description="Disordered" evidence="1">
    <location>
        <begin position="31"/>
        <end position="81"/>
    </location>
</feature>
<evidence type="ECO:0000313" key="6">
    <source>
        <dbReference type="Proteomes" id="UP001500483"/>
    </source>
</evidence>
<feature type="domain" description="Alpha-1,3-glucanase catalytic" evidence="4">
    <location>
        <begin position="223"/>
        <end position="435"/>
    </location>
</feature>
<keyword evidence="6" id="KW-1185">Reference proteome</keyword>
<dbReference type="RefSeq" id="WP_258341068.1">
    <property type="nucleotide sequence ID" value="NZ_BAAAYK010000038.1"/>
</dbReference>
<dbReference type="InterPro" id="IPR011050">
    <property type="entry name" value="Pectin_lyase_fold/virulence"/>
</dbReference>
<organism evidence="5 6">
    <name type="scientific">Saccharopolyspora gregorii</name>
    <dbReference type="NCBI Taxonomy" id="33914"/>
    <lineage>
        <taxon>Bacteria</taxon>
        <taxon>Bacillati</taxon>
        <taxon>Actinomycetota</taxon>
        <taxon>Actinomycetes</taxon>
        <taxon>Pseudonocardiales</taxon>
        <taxon>Pseudonocardiaceae</taxon>
        <taxon>Saccharopolyspora</taxon>
    </lineage>
</organism>
<evidence type="ECO:0000256" key="1">
    <source>
        <dbReference type="SAM" id="MobiDB-lite"/>
    </source>
</evidence>
<dbReference type="InterPro" id="IPR033801">
    <property type="entry name" value="CBM6-CBM35-CBM36-like_1"/>
</dbReference>
<dbReference type="Proteomes" id="UP001500483">
    <property type="component" value="Unassembled WGS sequence"/>
</dbReference>
<evidence type="ECO:0000259" key="4">
    <source>
        <dbReference type="Pfam" id="PF22816"/>
    </source>
</evidence>
<dbReference type="Gene3D" id="2.160.20.10">
    <property type="entry name" value="Single-stranded right-handed beta-helix, Pectin lyase-like"/>
    <property type="match status" value="1"/>
</dbReference>
<evidence type="ECO:0000313" key="5">
    <source>
        <dbReference type="EMBL" id="GAA3358817.1"/>
    </source>
</evidence>
<dbReference type="Pfam" id="PF22815">
    <property type="entry name" value="CatAgl_D1"/>
    <property type="match status" value="1"/>
</dbReference>
<name>A0ABP6RSH6_9PSEU</name>
<keyword evidence="2" id="KW-0732">Signal</keyword>
<dbReference type="EMBL" id="BAAAYK010000038">
    <property type="protein sequence ID" value="GAA3358817.1"/>
    <property type="molecule type" value="Genomic_DNA"/>
</dbReference>